<feature type="compositionally biased region" description="Low complexity" evidence="1">
    <location>
        <begin position="318"/>
        <end position="327"/>
    </location>
</feature>
<feature type="compositionally biased region" description="Polar residues" evidence="1">
    <location>
        <begin position="447"/>
        <end position="456"/>
    </location>
</feature>
<sequence>MDMNISQLVRSLAGEARPGEQRSLELKTGQVVRATVTEVSENGREAVVSVNGVPVRAVLDAPMQPGQTTWMQVQGQQSDGLVILKQTEGPSVGTLPSMEEALKQSGLPDEAWSRRLLQDLQRAGLPLTKELAAKLSQAMASKPPGVAASEWMQAAGLALRRQLPLTADTLSGLRQALFGKPLTDMLAGFMRAGDESLVLGSGSLGSSGANTGNAGTLWTQPLREAQTLIRALLAEGLQTSGQQANGGAGAAASANGGATSAPSGQSSASPMPETLNRSTSGTSMDSTSAVGRGVQNGEQVRSISLQNGNFGGNGASGTAGASGTSSSPQPMVQSGAWIGKVLQLLGVSHEQQAHRAAVMELTSQQPQQTVGENGQPAVGGGGSTAAASGNSSASGSSGLMGSGSGNTAPQFGTPAQSAAATVHASALAADDAAADKASVMNGGTGRSAPSPSQEVMSNGAAAKAGTAAAPVVSGMAQLDMNHLTASATQQGAAVGETLKSALLQLLQADGVPHALREAAQQLVQHVTGQQLLLASDRQAPFSHITLFVPLVTPEGKQTAAVHIQSRQSKRGELDAGNCRLWFDLNMKVLGRTLVDVQVVDNAVALHIHHADERLGEWMDGLRDEAEEAMEQIGYQLSAFRTLPLPEKRSDAGSVPSPEISMDDYAAKPYKGVDMKI</sequence>
<keyword evidence="2" id="KW-0436">Ligase</keyword>
<accession>A0ABY3ASW4</accession>
<keyword evidence="3" id="KW-1185">Reference proteome</keyword>
<evidence type="ECO:0000256" key="1">
    <source>
        <dbReference type="SAM" id="MobiDB-lite"/>
    </source>
</evidence>
<feature type="region of interest" description="Disordered" evidence="1">
    <location>
        <begin position="360"/>
        <end position="414"/>
    </location>
</feature>
<name>A0ABY3ASW4_PAEPP</name>
<gene>
    <name evidence="2" type="ORF">C7Y44_08670</name>
</gene>
<feature type="compositionally biased region" description="Low complexity" evidence="1">
    <location>
        <begin position="384"/>
        <end position="397"/>
    </location>
</feature>
<dbReference type="EMBL" id="SADY01000002">
    <property type="protein sequence ID" value="TQR45780.1"/>
    <property type="molecule type" value="Genomic_DNA"/>
</dbReference>
<evidence type="ECO:0000313" key="2">
    <source>
        <dbReference type="EMBL" id="TQR45780.1"/>
    </source>
</evidence>
<reference evidence="2 3" key="1">
    <citation type="submission" date="2018-03" db="EMBL/GenBank/DDBJ databases">
        <title>Aerobic endospore-forming bacteria genome sequencing and assembly.</title>
        <authorList>
            <person name="Cavalcante D.A."/>
            <person name="Driks A."/>
            <person name="Putonti C."/>
            <person name="De-Souza M.T."/>
        </authorList>
    </citation>
    <scope>NUCLEOTIDE SEQUENCE [LARGE SCALE GENOMIC DNA]</scope>
    <source>
        <strain evidence="2 3">SDF0028</strain>
    </source>
</reference>
<evidence type="ECO:0000313" key="3">
    <source>
        <dbReference type="Proteomes" id="UP000316208"/>
    </source>
</evidence>
<feature type="region of interest" description="Disordered" evidence="1">
    <location>
        <begin position="438"/>
        <end position="461"/>
    </location>
</feature>
<dbReference type="Proteomes" id="UP000316208">
    <property type="component" value="Unassembled WGS sequence"/>
</dbReference>
<proteinExistence type="predicted"/>
<dbReference type="GO" id="GO:0016874">
    <property type="term" value="F:ligase activity"/>
    <property type="evidence" value="ECO:0007669"/>
    <property type="project" value="UniProtKB-KW"/>
</dbReference>
<feature type="region of interest" description="Disordered" evidence="1">
    <location>
        <begin position="241"/>
        <end position="292"/>
    </location>
</feature>
<organism evidence="2 3">
    <name type="scientific">Paenibacillus popilliae</name>
    <name type="common">Bacillus popilliae</name>
    <dbReference type="NCBI Taxonomy" id="78057"/>
    <lineage>
        <taxon>Bacteria</taxon>
        <taxon>Bacillati</taxon>
        <taxon>Bacillota</taxon>
        <taxon>Bacilli</taxon>
        <taxon>Bacillales</taxon>
        <taxon>Paenibacillaceae</taxon>
        <taxon>Paenibacillus</taxon>
    </lineage>
</organism>
<feature type="compositionally biased region" description="Low complexity" evidence="1">
    <location>
        <begin position="250"/>
        <end position="261"/>
    </location>
</feature>
<comment type="caution">
    <text evidence="2">The sequence shown here is derived from an EMBL/GenBank/DDBJ whole genome shotgun (WGS) entry which is preliminary data.</text>
</comment>
<feature type="region of interest" description="Disordered" evidence="1">
    <location>
        <begin position="304"/>
        <end position="332"/>
    </location>
</feature>
<protein>
    <submittedName>
        <fullName evidence="2">DNA ligase</fullName>
    </submittedName>
</protein>
<feature type="compositionally biased region" description="Polar residues" evidence="1">
    <location>
        <begin position="262"/>
        <end position="289"/>
    </location>
</feature>
<feature type="compositionally biased region" description="Polar residues" evidence="1">
    <location>
        <begin position="361"/>
        <end position="372"/>
    </location>
</feature>